<feature type="domain" description="Phytase-like" evidence="2">
    <location>
        <begin position="62"/>
        <end position="369"/>
    </location>
</feature>
<accession>A0ABT6EXW9</accession>
<comment type="caution">
    <text evidence="3">The sequence shown here is derived from an EMBL/GenBank/DDBJ whole genome shotgun (WGS) entry which is preliminary data.</text>
</comment>
<proteinExistence type="predicted"/>
<evidence type="ECO:0000256" key="1">
    <source>
        <dbReference type="SAM" id="SignalP"/>
    </source>
</evidence>
<dbReference type="PANTHER" id="PTHR37957">
    <property type="entry name" value="BLR7070 PROTEIN"/>
    <property type="match status" value="1"/>
</dbReference>
<evidence type="ECO:0000313" key="3">
    <source>
        <dbReference type="EMBL" id="MDG2990349.1"/>
    </source>
</evidence>
<keyword evidence="4" id="KW-1185">Reference proteome</keyword>
<dbReference type="InterPro" id="IPR027372">
    <property type="entry name" value="Phytase-like_dom"/>
</dbReference>
<dbReference type="EMBL" id="JAKKUT010000002">
    <property type="protein sequence ID" value="MDG2990349.1"/>
    <property type="molecule type" value="Genomic_DNA"/>
</dbReference>
<sequence>MPTISRLGRWWRFCLLIASLAIALTSCNLPQVQAASRLFLDLRLDFVAQVTLPSDTTFAHTSVGGLSGITYDRPRNQFYAISDDRQSPRFYTLRLNLPDPNPSEPSVSGSSIPELEITDLTLLKDRSTNPIPPNQADTEGIALTPEDTLLVSSEGVAQSESPPWIREFDRQNGQELRQYPLPNYFIPQMTEDGEPMGVRDNLGFESLTLSPTGDRLFAATESALAQDLARDGQGPIYCRLLHYVRGVGDPILIAEHLYPLEPDGEWDIANGLVELLALDNGGHFLSLERTFSVSAGFGAKLFQVSLAGATDVLGRTRLGNNSQVRPVQKQLLLDLRTLGFSLDNLEGLSFGPALRDHHSSLVIIADNDFQPQRPTQLLIFDVAD</sequence>
<dbReference type="RefSeq" id="WP_277866261.1">
    <property type="nucleotide sequence ID" value="NZ_JAKKUT010000002.1"/>
</dbReference>
<evidence type="ECO:0000313" key="4">
    <source>
        <dbReference type="Proteomes" id="UP001154265"/>
    </source>
</evidence>
<keyword evidence="1" id="KW-0732">Signal</keyword>
<dbReference type="Pfam" id="PF13449">
    <property type="entry name" value="Phytase-like"/>
    <property type="match status" value="1"/>
</dbReference>
<name>A0ABT6EXW9_9SYNE</name>
<gene>
    <name evidence="3" type="ORF">L3556_05295</name>
</gene>
<dbReference type="Proteomes" id="UP001154265">
    <property type="component" value="Unassembled WGS sequence"/>
</dbReference>
<dbReference type="PANTHER" id="PTHR37957:SF1">
    <property type="entry name" value="PHYTASE-LIKE DOMAIN-CONTAINING PROTEIN"/>
    <property type="match status" value="1"/>
</dbReference>
<feature type="signal peptide" evidence="1">
    <location>
        <begin position="1"/>
        <end position="34"/>
    </location>
</feature>
<evidence type="ECO:0000259" key="2">
    <source>
        <dbReference type="Pfam" id="PF13449"/>
    </source>
</evidence>
<dbReference type="PROSITE" id="PS51257">
    <property type="entry name" value="PROKAR_LIPOPROTEIN"/>
    <property type="match status" value="1"/>
</dbReference>
<reference evidence="3" key="2">
    <citation type="submission" date="2022-01" db="EMBL/GenBank/DDBJ databases">
        <authorList>
            <person name="Zivanovic Y."/>
            <person name="Moreira D."/>
            <person name="Lopez-Garcia P."/>
        </authorList>
    </citation>
    <scope>NUCLEOTIDE SEQUENCE</scope>
    <source>
        <strain evidence="3">G9</strain>
    </source>
</reference>
<protein>
    <submittedName>
        <fullName evidence="3">Esterase-like activity of phytase family protein</fullName>
    </submittedName>
</protein>
<reference evidence="3" key="1">
    <citation type="journal article" date="2022" name="Genome Biol. Evol.">
        <title>A New Gene Family Diagnostic for Intracellular Biomineralization of Amorphous Ca Carbonates by Cyanobacteria.</title>
        <authorList>
            <person name="Benzerara K."/>
            <person name="Duprat E."/>
            <person name="Bitard-Feildel T."/>
            <person name="Caumes G."/>
            <person name="Cassier-Chauvat C."/>
            <person name="Chauvat F."/>
            <person name="Dezi M."/>
            <person name="Diop S.I."/>
            <person name="Gaschignard G."/>
            <person name="Gorgen S."/>
            <person name="Gugger M."/>
            <person name="Lopez-Garcia P."/>
            <person name="Millet M."/>
            <person name="Skouri-Panet F."/>
            <person name="Moreira D."/>
            <person name="Callebaut I."/>
        </authorList>
    </citation>
    <scope>NUCLEOTIDE SEQUENCE</scope>
    <source>
        <strain evidence="3">G9</strain>
    </source>
</reference>
<organism evidence="3 4">
    <name type="scientific">Candidatus Synechococcus calcipolaris G9</name>
    <dbReference type="NCBI Taxonomy" id="1497997"/>
    <lineage>
        <taxon>Bacteria</taxon>
        <taxon>Bacillati</taxon>
        <taxon>Cyanobacteriota</taxon>
        <taxon>Cyanophyceae</taxon>
        <taxon>Synechococcales</taxon>
        <taxon>Synechococcaceae</taxon>
        <taxon>Synechococcus</taxon>
    </lineage>
</organism>
<feature type="chain" id="PRO_5045565088" evidence="1">
    <location>
        <begin position="35"/>
        <end position="384"/>
    </location>
</feature>